<organism evidence="1 2">
    <name type="scientific">Racocetra persica</name>
    <dbReference type="NCBI Taxonomy" id="160502"/>
    <lineage>
        <taxon>Eukaryota</taxon>
        <taxon>Fungi</taxon>
        <taxon>Fungi incertae sedis</taxon>
        <taxon>Mucoromycota</taxon>
        <taxon>Glomeromycotina</taxon>
        <taxon>Glomeromycetes</taxon>
        <taxon>Diversisporales</taxon>
        <taxon>Gigasporaceae</taxon>
        <taxon>Racocetra</taxon>
    </lineage>
</organism>
<comment type="caution">
    <text evidence="1">The sequence shown here is derived from an EMBL/GenBank/DDBJ whole genome shotgun (WGS) entry which is preliminary data.</text>
</comment>
<dbReference type="Proteomes" id="UP000789920">
    <property type="component" value="Unassembled WGS sequence"/>
</dbReference>
<dbReference type="EMBL" id="CAJVQC010013183">
    <property type="protein sequence ID" value="CAG8645711.1"/>
    <property type="molecule type" value="Genomic_DNA"/>
</dbReference>
<protein>
    <submittedName>
        <fullName evidence="1">21271_t:CDS:1</fullName>
    </submittedName>
</protein>
<feature type="non-terminal residue" evidence="1">
    <location>
        <position position="1"/>
    </location>
</feature>
<gene>
    <name evidence="1" type="ORF">RPERSI_LOCUS7660</name>
</gene>
<sequence length="152" mass="17602">IPVGRLSNGNAEDYTPIENSIRELEGNIVCSQSYYDQPRRIEPTCLNMRRVINLWMEETLKAFHGTEGANHELPEKTYSISVRNIFSSWQKYNSQRFVLLWKILSCRPLCQDGSIRNVFDDSETPADGTPVAYINLYQCCWQGEPDLRPRII</sequence>
<name>A0ACA9NC93_9GLOM</name>
<reference evidence="1" key="1">
    <citation type="submission" date="2021-06" db="EMBL/GenBank/DDBJ databases">
        <authorList>
            <person name="Kallberg Y."/>
            <person name="Tangrot J."/>
            <person name="Rosling A."/>
        </authorList>
    </citation>
    <scope>NUCLEOTIDE SEQUENCE</scope>
    <source>
        <strain evidence="1">MA461A</strain>
    </source>
</reference>
<evidence type="ECO:0000313" key="2">
    <source>
        <dbReference type="Proteomes" id="UP000789920"/>
    </source>
</evidence>
<proteinExistence type="predicted"/>
<evidence type="ECO:0000313" key="1">
    <source>
        <dbReference type="EMBL" id="CAG8645711.1"/>
    </source>
</evidence>
<accession>A0ACA9NC93</accession>
<keyword evidence="2" id="KW-1185">Reference proteome</keyword>